<reference evidence="1" key="1">
    <citation type="submission" date="2021-06" db="EMBL/GenBank/DDBJ databases">
        <authorList>
            <person name="Kallberg Y."/>
            <person name="Tangrot J."/>
            <person name="Rosling A."/>
        </authorList>
    </citation>
    <scope>NUCLEOTIDE SEQUENCE</scope>
    <source>
        <strain evidence="1">MA461A</strain>
    </source>
</reference>
<comment type="caution">
    <text evidence="1">The sequence shown here is derived from an EMBL/GenBank/DDBJ whole genome shotgun (WGS) entry which is preliminary data.</text>
</comment>
<sequence length="61" mass="7230">MTSWNDLKFENRSRKDNDKIYSMATYYIALCYMHGNGVEQDRKQAIGVTKYLNDLNKYKDA</sequence>
<keyword evidence="2" id="KW-1185">Reference proteome</keyword>
<accession>A0ACA9KFI1</accession>
<protein>
    <submittedName>
        <fullName evidence="1">1743_t:CDS:1</fullName>
    </submittedName>
</protein>
<name>A0ACA9KFI1_9GLOM</name>
<dbReference type="EMBL" id="CAJVQC010000442">
    <property type="protein sequence ID" value="CAG8470706.1"/>
    <property type="molecule type" value="Genomic_DNA"/>
</dbReference>
<evidence type="ECO:0000313" key="1">
    <source>
        <dbReference type="EMBL" id="CAG8470706.1"/>
    </source>
</evidence>
<dbReference type="Proteomes" id="UP000789920">
    <property type="component" value="Unassembled WGS sequence"/>
</dbReference>
<evidence type="ECO:0000313" key="2">
    <source>
        <dbReference type="Proteomes" id="UP000789920"/>
    </source>
</evidence>
<proteinExistence type="predicted"/>
<gene>
    <name evidence="1" type="ORF">RPERSI_LOCUS567</name>
</gene>
<organism evidence="1 2">
    <name type="scientific">Racocetra persica</name>
    <dbReference type="NCBI Taxonomy" id="160502"/>
    <lineage>
        <taxon>Eukaryota</taxon>
        <taxon>Fungi</taxon>
        <taxon>Fungi incertae sedis</taxon>
        <taxon>Mucoromycota</taxon>
        <taxon>Glomeromycotina</taxon>
        <taxon>Glomeromycetes</taxon>
        <taxon>Diversisporales</taxon>
        <taxon>Gigasporaceae</taxon>
        <taxon>Racocetra</taxon>
    </lineage>
</organism>